<dbReference type="AlphaFoldDB" id="A0A6J6FR82"/>
<sequence length="260" mass="26712">MREHGFVTKDSVVIVTGAGGGIGSATALKLASLGMTVVTVDKNESQLSATTKRIADAGFKSVAIAADVTSEDDCKKVCNAASTLGLPLKGLVNNAAVGAFNMSVEQTSLDEWNRIIAINLTSLFLMSKYALPHIREAGGGAIINVSSVHAYATSTGVAPYAAAKGGVLALTRTMALDLAKDKIRVICLAPGAVNTPMLQQHADREGKTLAELGFPAGSSDIARIAYPAELADTISFALSKEATFITGSAIVADGGLLAKF</sequence>
<dbReference type="PANTHER" id="PTHR43658:SF8">
    <property type="entry name" value="17-BETA-HYDROXYSTEROID DEHYDROGENASE 14-RELATED"/>
    <property type="match status" value="1"/>
</dbReference>
<evidence type="ECO:0000256" key="1">
    <source>
        <dbReference type="ARBA" id="ARBA00023002"/>
    </source>
</evidence>
<dbReference type="PRINTS" id="PR00081">
    <property type="entry name" value="GDHRDH"/>
</dbReference>
<dbReference type="InterPro" id="IPR036291">
    <property type="entry name" value="NAD(P)-bd_dom_sf"/>
</dbReference>
<dbReference type="Pfam" id="PF00106">
    <property type="entry name" value="adh_short"/>
    <property type="match status" value="1"/>
</dbReference>
<dbReference type="PANTHER" id="PTHR43658">
    <property type="entry name" value="SHORT-CHAIN DEHYDROGENASE/REDUCTASE"/>
    <property type="match status" value="1"/>
</dbReference>
<dbReference type="PROSITE" id="PS00061">
    <property type="entry name" value="ADH_SHORT"/>
    <property type="match status" value="1"/>
</dbReference>
<dbReference type="PRINTS" id="PR00080">
    <property type="entry name" value="SDRFAMILY"/>
</dbReference>
<dbReference type="EMBL" id="CAEZUA010000047">
    <property type="protein sequence ID" value="CAB4590189.1"/>
    <property type="molecule type" value="Genomic_DNA"/>
</dbReference>
<dbReference type="Gene3D" id="3.40.50.720">
    <property type="entry name" value="NAD(P)-binding Rossmann-like Domain"/>
    <property type="match status" value="1"/>
</dbReference>
<gene>
    <name evidence="2" type="ORF">UFOPK1773_00788</name>
</gene>
<dbReference type="InterPro" id="IPR002347">
    <property type="entry name" value="SDR_fam"/>
</dbReference>
<protein>
    <submittedName>
        <fullName evidence="2">Unannotated protein</fullName>
    </submittedName>
</protein>
<evidence type="ECO:0000313" key="2">
    <source>
        <dbReference type="EMBL" id="CAB4590189.1"/>
    </source>
</evidence>
<dbReference type="InterPro" id="IPR020904">
    <property type="entry name" value="Sc_DH/Rdtase_CS"/>
</dbReference>
<organism evidence="2">
    <name type="scientific">freshwater metagenome</name>
    <dbReference type="NCBI Taxonomy" id="449393"/>
    <lineage>
        <taxon>unclassified sequences</taxon>
        <taxon>metagenomes</taxon>
        <taxon>ecological metagenomes</taxon>
    </lineage>
</organism>
<dbReference type="GO" id="GO:0016491">
    <property type="term" value="F:oxidoreductase activity"/>
    <property type="evidence" value="ECO:0007669"/>
    <property type="project" value="UniProtKB-KW"/>
</dbReference>
<proteinExistence type="predicted"/>
<dbReference type="FunFam" id="3.40.50.720:FF:000084">
    <property type="entry name" value="Short-chain dehydrogenase reductase"/>
    <property type="match status" value="1"/>
</dbReference>
<name>A0A6J6FR82_9ZZZZ</name>
<reference evidence="2" key="1">
    <citation type="submission" date="2020-05" db="EMBL/GenBank/DDBJ databases">
        <authorList>
            <person name="Chiriac C."/>
            <person name="Salcher M."/>
            <person name="Ghai R."/>
            <person name="Kavagutti S V."/>
        </authorList>
    </citation>
    <scope>NUCLEOTIDE SEQUENCE</scope>
</reference>
<accession>A0A6J6FR82</accession>
<dbReference type="SUPFAM" id="SSF51735">
    <property type="entry name" value="NAD(P)-binding Rossmann-fold domains"/>
    <property type="match status" value="1"/>
</dbReference>
<dbReference type="CDD" id="cd05233">
    <property type="entry name" value="SDR_c"/>
    <property type="match status" value="1"/>
</dbReference>
<keyword evidence="1" id="KW-0560">Oxidoreductase</keyword>